<evidence type="ECO:0000256" key="1">
    <source>
        <dbReference type="ARBA" id="ARBA00004196"/>
    </source>
</evidence>
<dbReference type="Pfam" id="PF25954">
    <property type="entry name" value="Beta-barrel_RND_2"/>
    <property type="match status" value="1"/>
</dbReference>
<dbReference type="NCBIfam" id="TIGR01730">
    <property type="entry name" value="RND_mfp"/>
    <property type="match status" value="1"/>
</dbReference>
<evidence type="ECO:0000259" key="6">
    <source>
        <dbReference type="Pfam" id="PF25954"/>
    </source>
</evidence>
<evidence type="ECO:0000256" key="2">
    <source>
        <dbReference type="ARBA" id="ARBA00009477"/>
    </source>
</evidence>
<gene>
    <name evidence="8" type="ORF">HNP73_001025</name>
</gene>
<evidence type="ECO:0000256" key="4">
    <source>
        <dbReference type="SAM" id="MobiDB-lite"/>
    </source>
</evidence>
<dbReference type="AlphaFoldDB" id="A0A840SJH3"/>
<dbReference type="InterPro" id="IPR006143">
    <property type="entry name" value="RND_pump_MFP"/>
</dbReference>
<feature type="domain" description="CusB-like beta-barrel" evidence="6">
    <location>
        <begin position="218"/>
        <end position="290"/>
    </location>
</feature>
<dbReference type="Gene3D" id="2.40.30.170">
    <property type="match status" value="1"/>
</dbReference>
<dbReference type="Proteomes" id="UP000549457">
    <property type="component" value="Unassembled WGS sequence"/>
</dbReference>
<keyword evidence="3" id="KW-0813">Transport</keyword>
<reference evidence="8 9" key="1">
    <citation type="submission" date="2020-08" db="EMBL/GenBank/DDBJ databases">
        <title>Genomic Encyclopedia of Type Strains, Phase IV (KMG-IV): sequencing the most valuable type-strain genomes for metagenomic binning, comparative biology and taxonomic classification.</title>
        <authorList>
            <person name="Goeker M."/>
        </authorList>
    </citation>
    <scope>NUCLEOTIDE SEQUENCE [LARGE SCALE GENOMIC DNA]</scope>
    <source>
        <strain evidence="8 9">DSM 101730</strain>
    </source>
</reference>
<feature type="compositionally biased region" description="Low complexity" evidence="4">
    <location>
        <begin position="370"/>
        <end position="381"/>
    </location>
</feature>
<comment type="subcellular location">
    <subcellularLocation>
        <location evidence="1">Cell envelope</location>
    </subcellularLocation>
</comment>
<evidence type="ECO:0000259" key="7">
    <source>
        <dbReference type="Pfam" id="PF25967"/>
    </source>
</evidence>
<dbReference type="SUPFAM" id="SSF111369">
    <property type="entry name" value="HlyD-like secretion proteins"/>
    <property type="match status" value="1"/>
</dbReference>
<proteinExistence type="inferred from homology"/>
<keyword evidence="9" id="KW-1185">Reference proteome</keyword>
<organism evidence="8 9">
    <name type="scientific">Amaricoccus macauensis</name>
    <dbReference type="NCBI Taxonomy" id="57001"/>
    <lineage>
        <taxon>Bacteria</taxon>
        <taxon>Pseudomonadati</taxon>
        <taxon>Pseudomonadota</taxon>
        <taxon>Alphaproteobacteria</taxon>
        <taxon>Rhodobacterales</taxon>
        <taxon>Paracoccaceae</taxon>
        <taxon>Amaricoccus</taxon>
    </lineage>
</organism>
<accession>A0A840SJH3</accession>
<dbReference type="InterPro" id="IPR058792">
    <property type="entry name" value="Beta-barrel_RND_2"/>
</dbReference>
<evidence type="ECO:0000259" key="5">
    <source>
        <dbReference type="Pfam" id="PF25917"/>
    </source>
</evidence>
<dbReference type="InterPro" id="IPR058627">
    <property type="entry name" value="MdtA-like_C"/>
</dbReference>
<dbReference type="GO" id="GO:1990281">
    <property type="term" value="C:efflux pump complex"/>
    <property type="evidence" value="ECO:0007669"/>
    <property type="project" value="TreeGrafter"/>
</dbReference>
<sequence>MKWWKQALLSVAVLAVAVVLWARHFPQAAGLLERMGISVAAVSVEATAPETGPGRSGPPVVIGQPVREATINDRVSAIGDGRSIRSVTVTPYDPGRVAAVDVASGAFVTAGTPIVRLDQEVQEIELDRARLAVEDARATLKRNQLVGSRGVTEAQLRQSELAVAEGELAVRDAGVSLDHRVIRAPFDGWIGIISVDVGDHVESSTALVTLDDRSHILVDFRIPERFVGQVAAGMPVSARPLARGALSLDGEIVTLDTRVDPATRTLRLRASLENAEDELRGGMAFSISLRFPGESYAAVDPLAVQWSAEGPYVWVAEDGKAAQVPVRIVQREDDAVLVDAELPAGTRVVTEGMQLLREGAPFRFEDDAPTADASTPARSRG</sequence>
<dbReference type="EMBL" id="JACHFM010000001">
    <property type="protein sequence ID" value="MBB5221104.1"/>
    <property type="molecule type" value="Genomic_DNA"/>
</dbReference>
<feature type="region of interest" description="Disordered" evidence="4">
    <location>
        <begin position="362"/>
        <end position="381"/>
    </location>
</feature>
<dbReference type="GO" id="GO:0015562">
    <property type="term" value="F:efflux transmembrane transporter activity"/>
    <property type="evidence" value="ECO:0007669"/>
    <property type="project" value="TreeGrafter"/>
</dbReference>
<dbReference type="InterPro" id="IPR058625">
    <property type="entry name" value="MdtA-like_BSH"/>
</dbReference>
<dbReference type="RefSeq" id="WP_184147506.1">
    <property type="nucleotide sequence ID" value="NZ_JACHFM010000001.1"/>
</dbReference>
<evidence type="ECO:0000313" key="9">
    <source>
        <dbReference type="Proteomes" id="UP000549457"/>
    </source>
</evidence>
<feature type="domain" description="Multidrug resistance protein MdtA-like barrel-sandwich hybrid" evidence="5">
    <location>
        <begin position="85"/>
        <end position="206"/>
    </location>
</feature>
<comment type="caution">
    <text evidence="8">The sequence shown here is derived from an EMBL/GenBank/DDBJ whole genome shotgun (WGS) entry which is preliminary data.</text>
</comment>
<feature type="domain" description="Multidrug resistance protein MdtA-like C-terminal permuted SH3" evidence="7">
    <location>
        <begin position="303"/>
        <end position="354"/>
    </location>
</feature>
<dbReference type="Gene3D" id="1.10.287.470">
    <property type="entry name" value="Helix hairpin bin"/>
    <property type="match status" value="1"/>
</dbReference>
<dbReference type="PANTHER" id="PTHR30469:SF11">
    <property type="entry name" value="BLL4320 PROTEIN"/>
    <property type="match status" value="1"/>
</dbReference>
<dbReference type="PANTHER" id="PTHR30469">
    <property type="entry name" value="MULTIDRUG RESISTANCE PROTEIN MDTA"/>
    <property type="match status" value="1"/>
</dbReference>
<dbReference type="Gene3D" id="2.40.50.100">
    <property type="match status" value="1"/>
</dbReference>
<protein>
    <submittedName>
        <fullName evidence="8">RND family efflux transporter MFP subunit</fullName>
    </submittedName>
</protein>
<dbReference type="Pfam" id="PF25917">
    <property type="entry name" value="BSH_RND"/>
    <property type="match status" value="1"/>
</dbReference>
<evidence type="ECO:0000313" key="8">
    <source>
        <dbReference type="EMBL" id="MBB5221104.1"/>
    </source>
</evidence>
<comment type="similarity">
    <text evidence="2">Belongs to the membrane fusion protein (MFP) (TC 8.A.1) family.</text>
</comment>
<evidence type="ECO:0000256" key="3">
    <source>
        <dbReference type="ARBA" id="ARBA00022448"/>
    </source>
</evidence>
<name>A0A840SJH3_9RHOB</name>
<dbReference type="Pfam" id="PF25967">
    <property type="entry name" value="RND-MFP_C"/>
    <property type="match status" value="1"/>
</dbReference>
<dbReference type="Gene3D" id="2.40.420.20">
    <property type="match status" value="1"/>
</dbReference>